<dbReference type="Pfam" id="PF00072">
    <property type="entry name" value="Response_reg"/>
    <property type="match status" value="1"/>
</dbReference>
<feature type="domain" description="Response regulatory" evidence="2">
    <location>
        <begin position="6"/>
        <end position="125"/>
    </location>
</feature>
<keyword evidence="1" id="KW-0597">Phosphoprotein</keyword>
<dbReference type="PANTHER" id="PTHR44520">
    <property type="entry name" value="RESPONSE REGULATOR RCP1-RELATED"/>
    <property type="match status" value="1"/>
</dbReference>
<evidence type="ECO:0000259" key="2">
    <source>
        <dbReference type="PROSITE" id="PS50110"/>
    </source>
</evidence>
<organism evidence="3 4">
    <name type="scientific">Deinococcus sedimenti</name>
    <dbReference type="NCBI Taxonomy" id="1867090"/>
    <lineage>
        <taxon>Bacteria</taxon>
        <taxon>Thermotogati</taxon>
        <taxon>Deinococcota</taxon>
        <taxon>Deinococci</taxon>
        <taxon>Deinococcales</taxon>
        <taxon>Deinococcaceae</taxon>
        <taxon>Deinococcus</taxon>
    </lineage>
</organism>
<dbReference type="SMART" id="SM00448">
    <property type="entry name" value="REC"/>
    <property type="match status" value="1"/>
</dbReference>
<dbReference type="RefSeq" id="WP_189074921.1">
    <property type="nucleotide sequence ID" value="NZ_BMQN01000028.1"/>
</dbReference>
<dbReference type="InterPro" id="IPR001789">
    <property type="entry name" value="Sig_transdc_resp-reg_receiver"/>
</dbReference>
<dbReference type="Proteomes" id="UP000644548">
    <property type="component" value="Unassembled WGS sequence"/>
</dbReference>
<dbReference type="Gene3D" id="3.40.50.2300">
    <property type="match status" value="1"/>
</dbReference>
<evidence type="ECO:0000313" key="4">
    <source>
        <dbReference type="Proteomes" id="UP000644548"/>
    </source>
</evidence>
<comment type="caution">
    <text evidence="3">The sequence shown here is derived from an EMBL/GenBank/DDBJ whole genome shotgun (WGS) entry which is preliminary data.</text>
</comment>
<accession>A0ABQ2SBL0</accession>
<dbReference type="PROSITE" id="PS50110">
    <property type="entry name" value="RESPONSE_REGULATORY"/>
    <property type="match status" value="1"/>
</dbReference>
<keyword evidence="4" id="KW-1185">Reference proteome</keyword>
<proteinExistence type="predicted"/>
<dbReference type="InterPro" id="IPR052893">
    <property type="entry name" value="TCS_response_regulator"/>
</dbReference>
<dbReference type="InterPro" id="IPR011006">
    <property type="entry name" value="CheY-like_superfamily"/>
</dbReference>
<sequence>MPDPFHLLVIDDQTSDLLLIEDTLQADHPDVHLTLVQSGTDAWTHCRHGRCPDLILLDLHLPGQSGLDLLRDLKTDPATRRIPVVIYSTSAAPTDIKAAYAAHAAGFLTKPFQYTELQRVLTHLLDFWRGARTDAGQVDPLDSVAD</sequence>
<reference evidence="4" key="1">
    <citation type="journal article" date="2019" name="Int. J. Syst. Evol. Microbiol.">
        <title>The Global Catalogue of Microorganisms (GCM) 10K type strain sequencing project: providing services to taxonomists for standard genome sequencing and annotation.</title>
        <authorList>
            <consortium name="The Broad Institute Genomics Platform"/>
            <consortium name="The Broad Institute Genome Sequencing Center for Infectious Disease"/>
            <person name="Wu L."/>
            <person name="Ma J."/>
        </authorList>
    </citation>
    <scope>NUCLEOTIDE SEQUENCE [LARGE SCALE GENOMIC DNA]</scope>
    <source>
        <strain evidence="4">JCM 31405</strain>
    </source>
</reference>
<evidence type="ECO:0000313" key="3">
    <source>
        <dbReference type="EMBL" id="GGS10181.1"/>
    </source>
</evidence>
<dbReference type="PANTHER" id="PTHR44520:SF2">
    <property type="entry name" value="RESPONSE REGULATOR RCP1"/>
    <property type="match status" value="1"/>
</dbReference>
<gene>
    <name evidence="3" type="ORF">GCM10008960_40400</name>
</gene>
<feature type="modified residue" description="4-aspartylphosphate" evidence="1">
    <location>
        <position position="58"/>
    </location>
</feature>
<protein>
    <submittedName>
        <fullName evidence="3">Response regulator</fullName>
    </submittedName>
</protein>
<dbReference type="EMBL" id="BMQN01000028">
    <property type="protein sequence ID" value="GGS10181.1"/>
    <property type="molecule type" value="Genomic_DNA"/>
</dbReference>
<name>A0ABQ2SBL0_9DEIO</name>
<evidence type="ECO:0000256" key="1">
    <source>
        <dbReference type="PROSITE-ProRule" id="PRU00169"/>
    </source>
</evidence>
<dbReference type="SUPFAM" id="SSF52172">
    <property type="entry name" value="CheY-like"/>
    <property type="match status" value="1"/>
</dbReference>